<dbReference type="AlphaFoldDB" id="A0A0T6LLQ4"/>
<dbReference type="EMBL" id="LLZU01000038">
    <property type="protein sequence ID" value="KRV46936.1"/>
    <property type="molecule type" value="Genomic_DNA"/>
</dbReference>
<dbReference type="OrthoDB" id="3894261at2"/>
<dbReference type="SUPFAM" id="SSF48452">
    <property type="entry name" value="TPR-like"/>
    <property type="match status" value="1"/>
</dbReference>
<gene>
    <name evidence="1" type="ORF">AQ490_09190</name>
</gene>
<dbReference type="Gene3D" id="1.25.40.10">
    <property type="entry name" value="Tetratricopeptide repeat domain"/>
    <property type="match status" value="1"/>
</dbReference>
<comment type="caution">
    <text evidence="1">The sequence shown here is derived from an EMBL/GenBank/DDBJ whole genome shotgun (WGS) entry which is preliminary data.</text>
</comment>
<evidence type="ECO:0008006" key="3">
    <source>
        <dbReference type="Google" id="ProtNLM"/>
    </source>
</evidence>
<dbReference type="RefSeq" id="WP_018381952.1">
    <property type="nucleotide sequence ID" value="NZ_LLZU01000038.1"/>
</dbReference>
<evidence type="ECO:0000313" key="1">
    <source>
        <dbReference type="EMBL" id="KRV46936.1"/>
    </source>
</evidence>
<protein>
    <recommendedName>
        <fullName evidence="3">Tetratricopeptide repeat protein</fullName>
    </recommendedName>
</protein>
<sequence length="880" mass="95991">MARANLRAAFMSGVTSTITAQQVFTDRTDETAAFNRSLVALHQTLDTAEVSPVVDRVQGRRNVLTFYGVGGIGKTTLSHELERRLLAGEGLDDVANEEQSEAVSVRIDVSEEGASDLENLLLRLRAGLGQLDNEWPAFDLALASYWVRAHPGEALQEFLDASPATRRASRGVRLGEQIAGNVAQALSSDFGGLAGMAQRAALGTYRAIRDRVREGRLLSECELFAELIEAEADYETLSFFPYLLAWDLERKVRRRNKRPRMCVFLDTFEVLGGQGDRTAERYVQRCVYLMPNVLFVITGRNRVDWADGGTSGELDFTGPERWPNLHFSNQTAEPRQHLVGYLSDSDADSYLQEALTQDGTSAIPPEVRSRIISGGQGLPLYLDLSVSHFVELLARGSQPAVEHFGGTFTAVAKRSIRDLPREERDLVRTAALVDRVDAALLRAGQPTLSDGSVARFLRRPFLTHDDAYELPYALHGALRAAISEADRGLPDGWSDRDRAEVAARLLRRLGERSQTATGRAAVAQALESGLKLSRDHGVFDDWMARATQHLVEAGQWTAIGTNLDGGPAELPEFRAMRAAIEGVWLRRTGRAVEAVEALDGADADLAPESLPGQLVRLHLAHALRNQGDYTRAAGIYRQLLGGEFATDADYWLSDYDYLNGRFTTALSTLRNQRAGDVAHEGERLRLIGHILRVNARFDDAAASYNEAITLARNADLAAAEAKALANLAQTACWSGDTATVSNAAARGRELLDLVPNPVELVKIRSAEAVCWAMADELAKAREAVADTRRLADAISYRGGHNLADVAQVLIGVSTGDHDGARRTRDALDERTRASGGNIYWVSVVTSWLDGLASAAAWHPTIDWVDGADAALGRWVAVVAA</sequence>
<proteinExistence type="predicted"/>
<evidence type="ECO:0000313" key="2">
    <source>
        <dbReference type="Proteomes" id="UP000050867"/>
    </source>
</evidence>
<dbReference type="eggNOG" id="COG1672">
    <property type="taxonomic scope" value="Bacteria"/>
</dbReference>
<dbReference type="InterPro" id="IPR027417">
    <property type="entry name" value="P-loop_NTPase"/>
</dbReference>
<accession>A0A0T6LLQ4</accession>
<dbReference type="InterPro" id="IPR011990">
    <property type="entry name" value="TPR-like_helical_dom_sf"/>
</dbReference>
<dbReference type="Proteomes" id="UP000050867">
    <property type="component" value="Unassembled WGS sequence"/>
</dbReference>
<organism evidence="1 2">
    <name type="scientific">Wenjunlia vitaminophila</name>
    <name type="common">Streptomyces vitaminophilus</name>
    <dbReference type="NCBI Taxonomy" id="76728"/>
    <lineage>
        <taxon>Bacteria</taxon>
        <taxon>Bacillati</taxon>
        <taxon>Actinomycetota</taxon>
        <taxon>Actinomycetes</taxon>
        <taxon>Kitasatosporales</taxon>
        <taxon>Streptomycetaceae</taxon>
        <taxon>Wenjunlia</taxon>
    </lineage>
</organism>
<keyword evidence="2" id="KW-1185">Reference proteome</keyword>
<reference evidence="1 2" key="1">
    <citation type="submission" date="2015-10" db="EMBL/GenBank/DDBJ databases">
        <title>Draft genome sequence of pyrrolomycin-producing Streptomyces vitaminophilus.</title>
        <authorList>
            <person name="Graham D.E."/>
            <person name="Mahan K.M."/>
            <person name="Klingeman D.M."/>
            <person name="Hettich R.L."/>
            <person name="Parry R.J."/>
        </authorList>
    </citation>
    <scope>NUCLEOTIDE SEQUENCE [LARGE SCALE GENOMIC DNA]</scope>
    <source>
        <strain evidence="1 2">ATCC 31673</strain>
    </source>
</reference>
<dbReference type="SUPFAM" id="SSF52540">
    <property type="entry name" value="P-loop containing nucleoside triphosphate hydrolases"/>
    <property type="match status" value="1"/>
</dbReference>
<dbReference type="STRING" id="76728.AQ490_09190"/>
<name>A0A0T6LLQ4_WENVI</name>